<proteinExistence type="predicted"/>
<evidence type="ECO:0000256" key="4">
    <source>
        <dbReference type="ARBA" id="ARBA00023284"/>
    </source>
</evidence>
<organism evidence="6 7">
    <name type="scientific">Namhaeicola litoreus</name>
    <dbReference type="NCBI Taxonomy" id="1052145"/>
    <lineage>
        <taxon>Bacteria</taxon>
        <taxon>Pseudomonadati</taxon>
        <taxon>Bacteroidota</taxon>
        <taxon>Flavobacteriia</taxon>
        <taxon>Flavobacteriales</taxon>
        <taxon>Flavobacteriaceae</taxon>
        <taxon>Namhaeicola</taxon>
    </lineage>
</organism>
<accession>A0ABW3Y1R1</accession>
<keyword evidence="7" id="KW-1185">Reference proteome</keyword>
<dbReference type="Pfam" id="PF00578">
    <property type="entry name" value="AhpC-TSA"/>
    <property type="match status" value="1"/>
</dbReference>
<evidence type="ECO:0000256" key="3">
    <source>
        <dbReference type="ARBA" id="ARBA00023157"/>
    </source>
</evidence>
<dbReference type="PANTHER" id="PTHR42852">
    <property type="entry name" value="THIOL:DISULFIDE INTERCHANGE PROTEIN DSBE"/>
    <property type="match status" value="1"/>
</dbReference>
<evidence type="ECO:0000313" key="7">
    <source>
        <dbReference type="Proteomes" id="UP001597201"/>
    </source>
</evidence>
<keyword evidence="3" id="KW-1015">Disulfide bond</keyword>
<dbReference type="EMBL" id="JBHTMY010000002">
    <property type="protein sequence ID" value="MFD1314674.1"/>
    <property type="molecule type" value="Genomic_DNA"/>
</dbReference>
<dbReference type="CDD" id="cd02966">
    <property type="entry name" value="TlpA_like_family"/>
    <property type="match status" value="1"/>
</dbReference>
<dbReference type="InterPro" id="IPR036249">
    <property type="entry name" value="Thioredoxin-like_sf"/>
</dbReference>
<keyword evidence="4" id="KW-0676">Redox-active center</keyword>
<protein>
    <submittedName>
        <fullName evidence="6">TlpA disulfide reductase family protein</fullName>
    </submittedName>
</protein>
<dbReference type="Gene3D" id="3.40.30.10">
    <property type="entry name" value="Glutaredoxin"/>
    <property type="match status" value="1"/>
</dbReference>
<evidence type="ECO:0000313" key="6">
    <source>
        <dbReference type="EMBL" id="MFD1314674.1"/>
    </source>
</evidence>
<feature type="domain" description="Thioredoxin" evidence="5">
    <location>
        <begin position="23"/>
        <end position="178"/>
    </location>
</feature>
<sequence length="179" mass="21122">MRLFQLVFLFLIILSCKKEISETPEEQPKSADKQEIIENNNIRTVDYDGLLPFLSKNDDKVYVVNFWATWCKPCVEELPFFEKINVDYKDQNVEVLLVSLDFPTQIEEKVIPFMEKNQIRSEVILMSDPDQNNWIPKIDETWSGAIPATIIYNKNKRAFFEKAFTYEELITELNKFLNP</sequence>
<name>A0ABW3Y1R1_9FLAO</name>
<comment type="caution">
    <text evidence="6">The sequence shown here is derived from an EMBL/GenBank/DDBJ whole genome shotgun (WGS) entry which is preliminary data.</text>
</comment>
<evidence type="ECO:0000256" key="1">
    <source>
        <dbReference type="ARBA" id="ARBA00004196"/>
    </source>
</evidence>
<evidence type="ECO:0000256" key="2">
    <source>
        <dbReference type="ARBA" id="ARBA00022748"/>
    </source>
</evidence>
<dbReference type="SUPFAM" id="SSF52833">
    <property type="entry name" value="Thioredoxin-like"/>
    <property type="match status" value="1"/>
</dbReference>
<dbReference type="RefSeq" id="WP_377176509.1">
    <property type="nucleotide sequence ID" value="NZ_JBHTMY010000002.1"/>
</dbReference>
<dbReference type="PROSITE" id="PS51257">
    <property type="entry name" value="PROKAR_LIPOPROTEIN"/>
    <property type="match status" value="1"/>
</dbReference>
<comment type="subcellular location">
    <subcellularLocation>
        <location evidence="1">Cell envelope</location>
    </subcellularLocation>
</comment>
<dbReference type="InterPro" id="IPR050553">
    <property type="entry name" value="Thioredoxin_ResA/DsbE_sf"/>
</dbReference>
<reference evidence="7" key="1">
    <citation type="journal article" date="2019" name="Int. J. Syst. Evol. Microbiol.">
        <title>The Global Catalogue of Microorganisms (GCM) 10K type strain sequencing project: providing services to taxonomists for standard genome sequencing and annotation.</title>
        <authorList>
            <consortium name="The Broad Institute Genomics Platform"/>
            <consortium name="The Broad Institute Genome Sequencing Center for Infectious Disease"/>
            <person name="Wu L."/>
            <person name="Ma J."/>
        </authorList>
    </citation>
    <scope>NUCLEOTIDE SEQUENCE [LARGE SCALE GENOMIC DNA]</scope>
    <source>
        <strain evidence="7">CCUG 61485</strain>
    </source>
</reference>
<evidence type="ECO:0000259" key="5">
    <source>
        <dbReference type="PROSITE" id="PS51352"/>
    </source>
</evidence>
<dbReference type="InterPro" id="IPR000866">
    <property type="entry name" value="AhpC/TSA"/>
</dbReference>
<dbReference type="PANTHER" id="PTHR42852:SF6">
    <property type="entry name" value="THIOL:DISULFIDE INTERCHANGE PROTEIN DSBE"/>
    <property type="match status" value="1"/>
</dbReference>
<gene>
    <name evidence="6" type="ORF">ACFQ39_03525</name>
</gene>
<dbReference type="Proteomes" id="UP001597201">
    <property type="component" value="Unassembled WGS sequence"/>
</dbReference>
<dbReference type="InterPro" id="IPR013766">
    <property type="entry name" value="Thioredoxin_domain"/>
</dbReference>
<keyword evidence="2" id="KW-0201">Cytochrome c-type biogenesis</keyword>
<dbReference type="PROSITE" id="PS51352">
    <property type="entry name" value="THIOREDOXIN_2"/>
    <property type="match status" value="1"/>
</dbReference>